<dbReference type="RefSeq" id="WP_109586648.1">
    <property type="nucleotide sequence ID" value="NZ_CP029477.1"/>
</dbReference>
<keyword evidence="1" id="KW-0479">Metal-binding</keyword>
<dbReference type="Proteomes" id="UP000246036">
    <property type="component" value="Chromosome"/>
</dbReference>
<dbReference type="SMART" id="SM01007">
    <property type="entry name" value="Aldolase_II"/>
    <property type="match status" value="1"/>
</dbReference>
<name>A0ABM6W1P0_9LACO</name>
<dbReference type="SUPFAM" id="SSF53639">
    <property type="entry name" value="AraD/HMP-PK domain-like"/>
    <property type="match status" value="1"/>
</dbReference>
<accession>A0ABM6W1P0</accession>
<keyword evidence="2" id="KW-0456">Lyase</keyword>
<dbReference type="Pfam" id="PF00596">
    <property type="entry name" value="Aldolase_II"/>
    <property type="match status" value="1"/>
</dbReference>
<dbReference type="EMBL" id="CP029477">
    <property type="protein sequence ID" value="AWM75816.1"/>
    <property type="molecule type" value="Genomic_DNA"/>
</dbReference>
<dbReference type="InterPro" id="IPR036409">
    <property type="entry name" value="Aldolase_II/adducin_N_sf"/>
</dbReference>
<evidence type="ECO:0000259" key="3">
    <source>
        <dbReference type="SMART" id="SM01007"/>
    </source>
</evidence>
<dbReference type="PANTHER" id="PTHR22789:SF0">
    <property type="entry name" value="3-OXO-TETRONATE 4-PHOSPHATE DECARBOXYLASE-RELATED"/>
    <property type="match status" value="1"/>
</dbReference>
<dbReference type="InterPro" id="IPR050197">
    <property type="entry name" value="Aldolase_class_II_sugar_metab"/>
</dbReference>
<keyword evidence="5" id="KW-1185">Reference proteome</keyword>
<evidence type="ECO:0000256" key="2">
    <source>
        <dbReference type="ARBA" id="ARBA00023239"/>
    </source>
</evidence>
<evidence type="ECO:0000256" key="1">
    <source>
        <dbReference type="ARBA" id="ARBA00022723"/>
    </source>
</evidence>
<proteinExistence type="predicted"/>
<dbReference type="InterPro" id="IPR001303">
    <property type="entry name" value="Aldolase_II/adducin_N"/>
</dbReference>
<gene>
    <name evidence="4" type="ORF">DKL58_07440</name>
</gene>
<sequence length="217" mass="23994">MDYLNERKKIVEYGKKLVDEGLTTGTGGNLSIYVPEDQVMLISPSGINYYDTKLEDVVVMDLDGNIKEGNRKPSSEFAMHSIFYKNKPGVLSVIHAHADFATAMSCLRKNVPPIHYVIADMCKELKCTDYKIYGSPEIAEEAYRVMGDDHGILLANHGLLATGNSIESALGNAVNIEFLCKLYIYAKSVGEPVALTDKEMDAVAKKFTNYGQPKSKK</sequence>
<feature type="domain" description="Class II aldolase/adducin N-terminal" evidence="3">
    <location>
        <begin position="8"/>
        <end position="184"/>
    </location>
</feature>
<dbReference type="Gene3D" id="3.40.225.10">
    <property type="entry name" value="Class II aldolase/adducin N-terminal domain"/>
    <property type="match status" value="1"/>
</dbReference>
<evidence type="ECO:0000313" key="5">
    <source>
        <dbReference type="Proteomes" id="UP000246036"/>
    </source>
</evidence>
<organism evidence="4 5">
    <name type="scientific">Lactobacillus kullabergensis</name>
    <dbReference type="NCBI Taxonomy" id="1218493"/>
    <lineage>
        <taxon>Bacteria</taxon>
        <taxon>Bacillati</taxon>
        <taxon>Bacillota</taxon>
        <taxon>Bacilli</taxon>
        <taxon>Lactobacillales</taxon>
        <taxon>Lactobacillaceae</taxon>
        <taxon>Lactobacillus</taxon>
    </lineage>
</organism>
<evidence type="ECO:0000313" key="4">
    <source>
        <dbReference type="EMBL" id="AWM75816.1"/>
    </source>
</evidence>
<dbReference type="NCBIfam" id="NF005302">
    <property type="entry name" value="PRK06833.1"/>
    <property type="match status" value="1"/>
</dbReference>
<protein>
    <submittedName>
        <fullName evidence="4">L-fuculose-phosphate aldolase</fullName>
    </submittedName>
</protein>
<reference evidence="4 5" key="1">
    <citation type="submission" date="2018-05" db="EMBL/GenBank/DDBJ databases">
        <title>Reference genomes for bee gut microbiota database.</title>
        <authorList>
            <person name="Ellegaard K.M."/>
        </authorList>
    </citation>
    <scope>NUCLEOTIDE SEQUENCE [LARGE SCALE GENOMIC DNA]</scope>
    <source>
        <strain evidence="4 5">ESL0186</strain>
    </source>
</reference>
<dbReference type="PANTHER" id="PTHR22789">
    <property type="entry name" value="FUCULOSE PHOSPHATE ALDOLASE"/>
    <property type="match status" value="1"/>
</dbReference>